<keyword evidence="5" id="KW-1185">Reference proteome</keyword>
<keyword evidence="4" id="KW-0378">Hydrolase</keyword>
<organism evidence="4 5">
    <name type="scientific">Intestinicryptomonas porci</name>
    <dbReference type="NCBI Taxonomy" id="2926320"/>
    <lineage>
        <taxon>Bacteria</taxon>
        <taxon>Pseudomonadati</taxon>
        <taxon>Verrucomicrobiota</taxon>
        <taxon>Opitutia</taxon>
        <taxon>Opitutales</taxon>
        <taxon>Intestinicryptomonaceae</taxon>
        <taxon>Intestinicryptomonas</taxon>
    </lineage>
</organism>
<comment type="caution">
    <text evidence="4">The sequence shown here is derived from an EMBL/GenBank/DDBJ whole genome shotgun (WGS) entry which is preliminary data.</text>
</comment>
<evidence type="ECO:0000313" key="5">
    <source>
        <dbReference type="Proteomes" id="UP001275932"/>
    </source>
</evidence>
<feature type="domain" description="Glycosyl hydrolase family 92 N-terminal" evidence="3">
    <location>
        <begin position="27"/>
        <end position="251"/>
    </location>
</feature>
<dbReference type="InterPro" id="IPR008928">
    <property type="entry name" value="6-hairpin_glycosidase_sf"/>
</dbReference>
<feature type="signal peptide" evidence="1">
    <location>
        <begin position="1"/>
        <end position="21"/>
    </location>
</feature>
<evidence type="ECO:0000256" key="1">
    <source>
        <dbReference type="SAM" id="SignalP"/>
    </source>
</evidence>
<dbReference type="Gene3D" id="3.30.2080.10">
    <property type="entry name" value="GH92 mannosidase domain"/>
    <property type="match status" value="1"/>
</dbReference>
<keyword evidence="1" id="KW-0732">Signal</keyword>
<reference evidence="4 5" key="1">
    <citation type="submission" date="2022-03" db="EMBL/GenBank/DDBJ databases">
        <title>Novel taxa within the pig intestine.</title>
        <authorList>
            <person name="Wylensek D."/>
            <person name="Bishof K."/>
            <person name="Afrizal A."/>
            <person name="Clavel T."/>
        </authorList>
    </citation>
    <scope>NUCLEOTIDE SEQUENCE [LARGE SCALE GENOMIC DNA]</scope>
    <source>
        <strain evidence="4 5">CLA-KB-P66</strain>
    </source>
</reference>
<proteinExistence type="predicted"/>
<dbReference type="EMBL" id="JALBUT010000004">
    <property type="protein sequence ID" value="MDX8415484.1"/>
    <property type="molecule type" value="Genomic_DNA"/>
</dbReference>
<feature type="domain" description="Glycosyl hydrolase family 92" evidence="2">
    <location>
        <begin position="257"/>
        <end position="718"/>
    </location>
</feature>
<evidence type="ECO:0000313" key="4">
    <source>
        <dbReference type="EMBL" id="MDX8415484.1"/>
    </source>
</evidence>
<protein>
    <submittedName>
        <fullName evidence="4">GH92 family glycosyl hydrolase</fullName>
        <ecNumber evidence="4">3.2.1.-</ecNumber>
    </submittedName>
</protein>
<gene>
    <name evidence="4" type="ORF">MOX91_04720</name>
</gene>
<dbReference type="GO" id="GO:0016798">
    <property type="term" value="F:hydrolase activity, acting on glycosyl bonds"/>
    <property type="evidence" value="ECO:0007669"/>
    <property type="project" value="UniProtKB-KW"/>
</dbReference>
<keyword evidence="4" id="KW-0326">Glycosidase</keyword>
<accession>A0ABU4WJ70</accession>
<dbReference type="EC" id="3.2.1.-" evidence="4"/>
<dbReference type="SUPFAM" id="SSF48208">
    <property type="entry name" value="Six-hairpin glycosidases"/>
    <property type="match status" value="1"/>
</dbReference>
<dbReference type="PANTHER" id="PTHR12143:SF39">
    <property type="entry name" value="SECRETED PROTEIN"/>
    <property type="match status" value="1"/>
</dbReference>
<dbReference type="Proteomes" id="UP001275932">
    <property type="component" value="Unassembled WGS sequence"/>
</dbReference>
<evidence type="ECO:0000259" key="2">
    <source>
        <dbReference type="Pfam" id="PF07971"/>
    </source>
</evidence>
<dbReference type="InterPro" id="IPR014718">
    <property type="entry name" value="GH-type_carb-bd"/>
</dbReference>
<dbReference type="InterPro" id="IPR012939">
    <property type="entry name" value="Glyco_hydro_92"/>
</dbReference>
<dbReference type="NCBIfam" id="TIGR01180">
    <property type="entry name" value="aman2_put"/>
    <property type="match status" value="1"/>
</dbReference>
<dbReference type="Pfam" id="PF07971">
    <property type="entry name" value="Glyco_hydro_92"/>
    <property type="match status" value="1"/>
</dbReference>
<dbReference type="Pfam" id="PF17678">
    <property type="entry name" value="Glyco_hydro_92N"/>
    <property type="match status" value="1"/>
</dbReference>
<dbReference type="PANTHER" id="PTHR12143">
    <property type="entry name" value="PEPTIDE N-GLYCANASE PNGASE -RELATED"/>
    <property type="match status" value="1"/>
</dbReference>
<dbReference type="InterPro" id="IPR050883">
    <property type="entry name" value="PNGase"/>
</dbReference>
<dbReference type="Gene3D" id="2.70.98.10">
    <property type="match status" value="1"/>
</dbReference>
<dbReference type="RefSeq" id="WP_370396932.1">
    <property type="nucleotide sequence ID" value="NZ_JALBUT010000004.1"/>
</dbReference>
<dbReference type="InterPro" id="IPR041371">
    <property type="entry name" value="GH92_N"/>
</dbReference>
<dbReference type="Gene3D" id="1.20.1050.60">
    <property type="entry name" value="alpha-1,2-mannosidase"/>
    <property type="match status" value="1"/>
</dbReference>
<dbReference type="InterPro" id="IPR005887">
    <property type="entry name" value="GH92_a_mannosidase_put"/>
</dbReference>
<name>A0ABU4WJ70_9BACT</name>
<feature type="chain" id="PRO_5046158358" evidence="1">
    <location>
        <begin position="22"/>
        <end position="725"/>
    </location>
</feature>
<evidence type="ECO:0000259" key="3">
    <source>
        <dbReference type="Pfam" id="PF17678"/>
    </source>
</evidence>
<sequence length="725" mass="81344">MKIFKTAIYWIAALSASALSAGEKTDFVNPFIGTAYTGHALPGACVPFGLVQASPDTGNSSWKYCSGYNYDDNKIYRFSQTHLNGTGVADLGDAAIMPLLKCAKTENFRSSFDKKNEKASPGYYSVYLNDAKAFVEITATERVAVYRIIFDDPQKAMLLFDNQYGLISGEKTFTYNTVSGKVNFESPKLITGERKTKMWVSREVYFAASFSSEIKEKKLLPKIRDDEKSERYALEFNLPESGELIVKIAISTTGIDGAKKNLQAEAQNLSFDQIQKNSRDKWEKLLSKIDAKGDKAQLENFYTSLYRNFIQPNNIADVDGMYRGADGKVAKAPNGAYYSTFSLWDTFRASHPLYTILTPEKVEDFAQSMLLHFDAFGKLPKWTLWGQENYCMIANHSIAVLAEANEKGIKIDLPKALKAAIKTSDFGDDYEKLGYFPFDQKRGASVARTLECAYDDYCVYLLARAAGNKNESERFLKRSKFYKNLFDKSTGFMRGKDSNGNWREPFDEFKFPNGGGCGRDYIEGNALQYSWHVNQDFDGLIKLFGGNEKTAMALEKLFSADEHKEDAGHSDDATGRIGQYAHGNEPSHHVIYSFSLLGKPHRTQELVREVFDKFYINKPDGLCGNDDCGQMSAWHIFSAMGFYPFNPASAEYVLGAPQIPEAQINLPNGKTFKMYAKNLSPKNKYVKKATLNGVEIKNAKISHSDILNGSTLVFEMSDKPDLQKE</sequence>
<dbReference type="Gene3D" id="1.20.1610.10">
    <property type="entry name" value="alpha-1,2-mannosidases domains"/>
    <property type="match status" value="1"/>
</dbReference>